<feature type="compositionally biased region" description="Basic and acidic residues" evidence="1">
    <location>
        <begin position="65"/>
        <end position="81"/>
    </location>
</feature>
<dbReference type="EMBL" id="BJON01000023">
    <property type="protein sequence ID" value="GED71848.1"/>
    <property type="molecule type" value="Genomic_DNA"/>
</dbReference>
<evidence type="ECO:0000313" key="2">
    <source>
        <dbReference type="EMBL" id="GED71848.1"/>
    </source>
</evidence>
<dbReference type="Proteomes" id="UP000319578">
    <property type="component" value="Unassembled WGS sequence"/>
</dbReference>
<keyword evidence="3" id="KW-1185">Reference proteome</keyword>
<sequence length="340" mass="38843">MAIQKRTPSKKKPYINHQGFQNIPITPGKKVAYFKQPVKQREVDDSPRQPFDPLSKKNRQQSKHPSRDGWRKSQAQKEKKTSSIYPIAKYSLAEPDFVEGQKGKSETLPEQNEHLPSAEGAESVAVETEPAKQATAPVTMKQEAPMLQSKSFVQTKSNNQVILANVAYTDQVDASLIQVSVLEEIWDVDWVQPFEVVWNQDWEEIQSEIKIHVQDVRQDYQKKIVWIRGDLELTAKGTLAQDRKLVYETLCFPFTSTILHPAISKRSKETKASGEHEPAPLNEKWIETGEWRAMLLSDPFHHFSSGAGVYNGLASISGRIWWFRKQLIPVHMINRMQGSL</sequence>
<dbReference type="RefSeq" id="WP_049739417.1">
    <property type="nucleotide sequence ID" value="NZ_BJON01000023.1"/>
</dbReference>
<proteinExistence type="predicted"/>
<evidence type="ECO:0000256" key="1">
    <source>
        <dbReference type="SAM" id="MobiDB-lite"/>
    </source>
</evidence>
<reference evidence="2 3" key="1">
    <citation type="submission" date="2019-06" db="EMBL/GenBank/DDBJ databases">
        <title>Whole genome shotgun sequence of Brevibacillus reuszeri NBRC 15719.</title>
        <authorList>
            <person name="Hosoyama A."/>
            <person name="Uohara A."/>
            <person name="Ohji S."/>
            <person name="Ichikawa N."/>
        </authorList>
    </citation>
    <scope>NUCLEOTIDE SEQUENCE [LARGE SCALE GENOMIC DNA]</scope>
    <source>
        <strain evidence="2 3">NBRC 15719</strain>
    </source>
</reference>
<feature type="compositionally biased region" description="Basic and acidic residues" evidence="1">
    <location>
        <begin position="99"/>
        <end position="113"/>
    </location>
</feature>
<gene>
    <name evidence="2" type="ORF">BRE01_55500</name>
</gene>
<name>A0ABQ0TVA0_9BACL</name>
<protein>
    <submittedName>
        <fullName evidence="2">Uncharacterized protein</fullName>
    </submittedName>
</protein>
<comment type="caution">
    <text evidence="2">The sequence shown here is derived from an EMBL/GenBank/DDBJ whole genome shotgun (WGS) entry which is preliminary data.</text>
</comment>
<feature type="region of interest" description="Disordered" evidence="1">
    <location>
        <begin position="1"/>
        <end position="82"/>
    </location>
</feature>
<evidence type="ECO:0000313" key="3">
    <source>
        <dbReference type="Proteomes" id="UP000319578"/>
    </source>
</evidence>
<accession>A0ABQ0TVA0</accession>
<organism evidence="2 3">
    <name type="scientific">Brevibacillus reuszeri</name>
    <dbReference type="NCBI Taxonomy" id="54915"/>
    <lineage>
        <taxon>Bacteria</taxon>
        <taxon>Bacillati</taxon>
        <taxon>Bacillota</taxon>
        <taxon>Bacilli</taxon>
        <taxon>Bacillales</taxon>
        <taxon>Paenibacillaceae</taxon>
        <taxon>Brevibacillus</taxon>
    </lineage>
</organism>
<feature type="region of interest" description="Disordered" evidence="1">
    <location>
        <begin position="98"/>
        <end position="124"/>
    </location>
</feature>